<dbReference type="PRINTS" id="PR00723">
    <property type="entry name" value="SUBTILISIN"/>
</dbReference>
<feature type="domain" description="Fervidolysin-like N-terminal prodomain" evidence="8">
    <location>
        <begin position="56"/>
        <end position="130"/>
    </location>
</feature>
<dbReference type="PROSITE" id="PS00138">
    <property type="entry name" value="SUBTILASE_SER"/>
    <property type="match status" value="1"/>
</dbReference>
<feature type="domain" description="Peptidase S8/S53" evidence="7">
    <location>
        <begin position="538"/>
        <end position="584"/>
    </location>
</feature>
<dbReference type="Proteomes" id="UP000001941">
    <property type="component" value="Chromosome"/>
</dbReference>
<dbReference type="InterPro" id="IPR015500">
    <property type="entry name" value="Peptidase_S8_subtilisin-rel"/>
</dbReference>
<dbReference type="InterPro" id="IPR050131">
    <property type="entry name" value="Peptidase_S8_subtilisin-like"/>
</dbReference>
<dbReference type="InterPro" id="IPR022398">
    <property type="entry name" value="Peptidase_S8_His-AS"/>
</dbReference>
<sequence length="777" mass="85366">MKIPYSFTEITFMRKILSKVICLLVCLVGLSFLFGLADDIKYFTNATGIPNFLPDPPYVNGSILVQANTNPDGSVNSLSDIHAAIGATIKRDYGTIGISGLSLVTLPDTISVPDAVRYYSECPGVAYAEPDYYVSAHTTPDDPEFWRQWGLSNTGTPFKENTSPGISGADISALSGWNETTGTNGIIIAVLDTGADIGHPDLAGNIWSMSQSGLVLHGLNALEEIAVEPWDDDGHGTHCAGVIGMIGNNNLGGAGVAWNATIMPIKVLDYKGHGRLSDLAFGMAYATLYNASIISCSFGTPYSRTMEDIIRKSPALFVCSAGNYGGDLNMFPQYPACYNFSNVIAVAATDPQDELSWFSNFGNRTVHVGAPGTDIYSTIPSGYSYTSFFEDPTFAKENFTLTGNWTRIPGTMPGEPVSLQAVLSDYPDISTFVIEMNTSVDIPSEENKIPHLIWEVKGDFFGYQIIEYSNDIVNWTSLWDFDTEFHEDHWRQLFIPLNSVYTESGFRTRYTYILFKRDVTSDFSIRNIRIGYRGEAIKPEYQYMSGTSMAAPMVSGMAGLIKGKKPDLTAEGVKQVIMDTADPLPSLQDKTITGARVNLSAALKSLKKSDGIPLYPGWNHVSIPRRLNPGYDTAQIFAGVNSSGHSVLVYVNNTTGYRTLSMNDPVVPLQGYWIYSTNTITVPVRFTDQIIPFSREIPVGWSSIGGWMEKDLSAKETFHTLMNAWSYATGYDAVVQQYEEPIIRGGTGHQSDERPIRPYHGYWLYCSQNGTYQAGFG</sequence>
<feature type="active site" description="Charge relay system" evidence="5 6">
    <location>
        <position position="192"/>
    </location>
</feature>
<proteinExistence type="inferred from homology"/>
<dbReference type="InterPro" id="IPR054399">
    <property type="entry name" value="Fervidolysin-like_N_prodom"/>
</dbReference>
<evidence type="ECO:0000259" key="8">
    <source>
        <dbReference type="Pfam" id="PF22148"/>
    </source>
</evidence>
<dbReference type="PROSITE" id="PS51892">
    <property type="entry name" value="SUBTILASE"/>
    <property type="match status" value="1"/>
</dbReference>
<evidence type="ECO:0000256" key="3">
    <source>
        <dbReference type="ARBA" id="ARBA00022801"/>
    </source>
</evidence>
<evidence type="ECO:0000313" key="9">
    <source>
        <dbReference type="EMBL" id="ABD41761.1"/>
    </source>
</evidence>
<comment type="similarity">
    <text evidence="1 6">Belongs to the peptidase S8 family.</text>
</comment>
<accession>Q2FPA2</accession>
<organism evidence="9 10">
    <name type="scientific">Methanospirillum hungatei JF-1 (strain ATCC 27890 / DSM 864 / NBRC 100397 / JF-1)</name>
    <dbReference type="NCBI Taxonomy" id="323259"/>
    <lineage>
        <taxon>Archaea</taxon>
        <taxon>Methanobacteriati</taxon>
        <taxon>Methanobacteriota</taxon>
        <taxon>Stenosarchaea group</taxon>
        <taxon>Methanomicrobia</taxon>
        <taxon>Methanomicrobiales</taxon>
        <taxon>Methanospirillaceae</taxon>
        <taxon>Methanospirillum</taxon>
    </lineage>
</organism>
<dbReference type="InterPro" id="IPR000209">
    <property type="entry name" value="Peptidase_S8/S53_dom"/>
</dbReference>
<dbReference type="EnsemblBacteria" id="ABD41761">
    <property type="protein sequence ID" value="ABD41761"/>
    <property type="gene ID" value="Mhun_2053"/>
</dbReference>
<evidence type="ECO:0000313" key="10">
    <source>
        <dbReference type="Proteomes" id="UP000001941"/>
    </source>
</evidence>
<keyword evidence="10" id="KW-1185">Reference proteome</keyword>
<evidence type="ECO:0000256" key="1">
    <source>
        <dbReference type="ARBA" id="ARBA00011073"/>
    </source>
</evidence>
<dbReference type="InParanoid" id="Q2FPA2"/>
<evidence type="ECO:0000259" key="7">
    <source>
        <dbReference type="Pfam" id="PF00082"/>
    </source>
</evidence>
<dbReference type="InterPro" id="IPR036852">
    <property type="entry name" value="Peptidase_S8/S53_dom_sf"/>
</dbReference>
<dbReference type="STRING" id="323259.Mhun_2053"/>
<evidence type="ECO:0000256" key="4">
    <source>
        <dbReference type="ARBA" id="ARBA00022825"/>
    </source>
</evidence>
<dbReference type="HOGENOM" id="CLU_011263_15_6_2"/>
<name>Q2FPA2_METHJ</name>
<dbReference type="InterPro" id="IPR023828">
    <property type="entry name" value="Peptidase_S8_Ser-AS"/>
</dbReference>
<dbReference type="AlphaFoldDB" id="Q2FPA2"/>
<reference evidence="10" key="1">
    <citation type="journal article" date="2016" name="Stand. Genomic Sci.">
        <title>Complete genome sequence of Methanospirillum hungatei type strain JF1.</title>
        <authorList>
            <person name="Gunsalus R.P."/>
            <person name="Cook L.E."/>
            <person name="Crable B."/>
            <person name="Rohlin L."/>
            <person name="McDonald E."/>
            <person name="Mouttaki H."/>
            <person name="Sieber J.R."/>
            <person name="Poweleit N."/>
            <person name="Zhou H."/>
            <person name="Lapidus A.L."/>
            <person name="Daligault H.E."/>
            <person name="Land M."/>
            <person name="Gilna P."/>
            <person name="Ivanova N."/>
            <person name="Kyrpides N."/>
            <person name="Culley D.E."/>
            <person name="McInerney M.J."/>
        </authorList>
    </citation>
    <scope>NUCLEOTIDE SEQUENCE [LARGE SCALE GENOMIC DNA]</scope>
    <source>
        <strain evidence="10">ATCC 27890 / DSM 864 / NBRC 100397 / JF-1</strain>
    </source>
</reference>
<dbReference type="PANTHER" id="PTHR43806">
    <property type="entry name" value="PEPTIDASE S8"/>
    <property type="match status" value="1"/>
</dbReference>
<keyword evidence="2 6" id="KW-0645">Protease</keyword>
<dbReference type="eggNOG" id="arCOG06738">
    <property type="taxonomic scope" value="Archaea"/>
</dbReference>
<feature type="active site" description="Charge relay system" evidence="5 6">
    <location>
        <position position="548"/>
    </location>
</feature>
<dbReference type="Pfam" id="PF22148">
    <property type="entry name" value="Fervidolysin_NPro-like"/>
    <property type="match status" value="1"/>
</dbReference>
<dbReference type="GO" id="GO:0004252">
    <property type="term" value="F:serine-type endopeptidase activity"/>
    <property type="evidence" value="ECO:0007669"/>
    <property type="project" value="UniProtKB-UniRule"/>
</dbReference>
<dbReference type="eggNOG" id="arCOG00702">
    <property type="taxonomic scope" value="Archaea"/>
</dbReference>
<keyword evidence="4 6" id="KW-0720">Serine protease</keyword>
<gene>
    <name evidence="9" type="ordered locus">Mhun_2053</name>
</gene>
<evidence type="ECO:0000256" key="2">
    <source>
        <dbReference type="ARBA" id="ARBA00022670"/>
    </source>
</evidence>
<evidence type="ECO:0000256" key="5">
    <source>
        <dbReference type="PIRSR" id="PIRSR615500-1"/>
    </source>
</evidence>
<feature type="active site" description="Charge relay system" evidence="5 6">
    <location>
        <position position="235"/>
    </location>
</feature>
<dbReference type="EMBL" id="CP000254">
    <property type="protein sequence ID" value="ABD41761.1"/>
    <property type="molecule type" value="Genomic_DNA"/>
</dbReference>
<feature type="domain" description="Peptidase S8/S53" evidence="7">
    <location>
        <begin position="184"/>
        <end position="378"/>
    </location>
</feature>
<dbReference type="Gene3D" id="3.40.50.200">
    <property type="entry name" value="Peptidase S8/S53 domain"/>
    <property type="match status" value="2"/>
</dbReference>
<evidence type="ECO:0000256" key="6">
    <source>
        <dbReference type="PROSITE-ProRule" id="PRU01240"/>
    </source>
</evidence>
<dbReference type="PROSITE" id="PS00137">
    <property type="entry name" value="SUBTILASE_HIS"/>
    <property type="match status" value="1"/>
</dbReference>
<dbReference type="KEGG" id="mhu:Mhun_2053"/>
<dbReference type="GO" id="GO:0006508">
    <property type="term" value="P:proteolysis"/>
    <property type="evidence" value="ECO:0007669"/>
    <property type="project" value="UniProtKB-KW"/>
</dbReference>
<dbReference type="PANTHER" id="PTHR43806:SF11">
    <property type="entry name" value="CEREVISIN-RELATED"/>
    <property type="match status" value="1"/>
</dbReference>
<dbReference type="SUPFAM" id="SSF52743">
    <property type="entry name" value="Subtilisin-like"/>
    <property type="match status" value="1"/>
</dbReference>
<dbReference type="Pfam" id="PF00082">
    <property type="entry name" value="Peptidase_S8"/>
    <property type="match status" value="2"/>
</dbReference>
<keyword evidence="3 6" id="KW-0378">Hydrolase</keyword>
<protein>
    <submittedName>
        <fullName evidence="9">Peptidase S8 and S53, subtilisin, kexin, sedolisin</fullName>
    </submittedName>
</protein>